<reference evidence="3 4" key="1">
    <citation type="submission" date="2021-02" db="EMBL/GenBank/DDBJ databases">
        <title>Actinophytocola xerophila sp. nov., isolated from soil of cotton cropping field.</title>
        <authorList>
            <person name="Huang R."/>
            <person name="Chen X."/>
            <person name="Ge X."/>
            <person name="Liu W."/>
        </authorList>
    </citation>
    <scope>NUCLEOTIDE SEQUENCE [LARGE SCALE GENOMIC DNA]</scope>
    <source>
        <strain evidence="3 4">S1-96</strain>
    </source>
</reference>
<name>A0ABT2JJH8_9PSEU</name>
<keyword evidence="2" id="KW-1133">Transmembrane helix</keyword>
<proteinExistence type="predicted"/>
<evidence type="ECO:0000256" key="2">
    <source>
        <dbReference type="SAM" id="Phobius"/>
    </source>
</evidence>
<dbReference type="Proteomes" id="UP001156441">
    <property type="component" value="Unassembled WGS sequence"/>
</dbReference>
<evidence type="ECO:0000256" key="1">
    <source>
        <dbReference type="SAM" id="MobiDB-lite"/>
    </source>
</evidence>
<gene>
    <name evidence="3" type="ORF">JT362_32655</name>
</gene>
<sequence>MTVVVSFSTVLRIALWLVVVGVLAGALLLGQPTDAPAGGGDGAAGARTHVVTE</sequence>
<organism evidence="3 4">
    <name type="scientific">Actinophytocola gossypii</name>
    <dbReference type="NCBI Taxonomy" id="2812003"/>
    <lineage>
        <taxon>Bacteria</taxon>
        <taxon>Bacillati</taxon>
        <taxon>Actinomycetota</taxon>
        <taxon>Actinomycetes</taxon>
        <taxon>Pseudonocardiales</taxon>
        <taxon>Pseudonocardiaceae</taxon>
    </lineage>
</organism>
<feature type="region of interest" description="Disordered" evidence="1">
    <location>
        <begin position="33"/>
        <end position="53"/>
    </location>
</feature>
<evidence type="ECO:0000313" key="4">
    <source>
        <dbReference type="Proteomes" id="UP001156441"/>
    </source>
</evidence>
<comment type="caution">
    <text evidence="3">The sequence shown here is derived from an EMBL/GenBank/DDBJ whole genome shotgun (WGS) entry which is preliminary data.</text>
</comment>
<keyword evidence="2" id="KW-0812">Transmembrane</keyword>
<dbReference type="RefSeq" id="WP_260195785.1">
    <property type="nucleotide sequence ID" value="NZ_JAFFZE010000029.1"/>
</dbReference>
<keyword evidence="2" id="KW-0472">Membrane</keyword>
<accession>A0ABT2JJH8</accession>
<feature type="transmembrane region" description="Helical" evidence="2">
    <location>
        <begin position="6"/>
        <end position="29"/>
    </location>
</feature>
<dbReference type="EMBL" id="JAFFZE010000029">
    <property type="protein sequence ID" value="MCT2587876.1"/>
    <property type="molecule type" value="Genomic_DNA"/>
</dbReference>
<keyword evidence="4" id="KW-1185">Reference proteome</keyword>
<evidence type="ECO:0000313" key="3">
    <source>
        <dbReference type="EMBL" id="MCT2587876.1"/>
    </source>
</evidence>
<protein>
    <submittedName>
        <fullName evidence="3">Uncharacterized protein</fullName>
    </submittedName>
</protein>